<sequence length="348" mass="37375">MEVAQWFDELAGRLADADRTDDSWAVYEVRTGPVAFELVVAPDSGFADIHRAFHDAAPAAPGKPGAFRIWCLDKRHERMLPPLRLTGGEVRACFQRARESASHRVLLPEQEWGAVKAFDAKHRVAVFYAEDCARLPPWERYSPLKSFVHLLALQAQAVLLHAGSVAQAGRRGILLAGPGGSGKSTTTLRLLENGLVSAGDDYVLAEPRADGSCRVHAAYRTLKLHPSAPLALGARQGYERWETDPLSGKQVLLANRAGEPGPLAGSFMLAAIAGLSLAPENGPGPGPRSPAFMHFALSSVQQAPYWAGRALAMAKRVYEAAPYADLSIARGAAGMADAARRIQALMES</sequence>
<gene>
    <name evidence="1" type="ORF">PIGHUM_03198</name>
</gene>
<dbReference type="EMBL" id="UWPJ01000024">
    <property type="protein sequence ID" value="VCU71117.1"/>
    <property type="molecule type" value="Genomic_DNA"/>
</dbReference>
<dbReference type="Proteomes" id="UP000277294">
    <property type="component" value="Unassembled WGS sequence"/>
</dbReference>
<dbReference type="AlphaFoldDB" id="A0A3P4B490"/>
<organism evidence="1 2">
    <name type="scientific">Pigmentiphaga humi</name>
    <dbReference type="NCBI Taxonomy" id="2478468"/>
    <lineage>
        <taxon>Bacteria</taxon>
        <taxon>Pseudomonadati</taxon>
        <taxon>Pseudomonadota</taxon>
        <taxon>Betaproteobacteria</taxon>
        <taxon>Burkholderiales</taxon>
        <taxon>Alcaligenaceae</taxon>
        <taxon>Pigmentiphaga</taxon>
    </lineage>
</organism>
<evidence type="ECO:0000313" key="2">
    <source>
        <dbReference type="Proteomes" id="UP000277294"/>
    </source>
</evidence>
<dbReference type="Gene3D" id="3.40.50.300">
    <property type="entry name" value="P-loop containing nucleotide triphosphate hydrolases"/>
    <property type="match status" value="1"/>
</dbReference>
<reference evidence="1 2" key="1">
    <citation type="submission" date="2018-10" db="EMBL/GenBank/DDBJ databases">
        <authorList>
            <person name="Criscuolo A."/>
        </authorList>
    </citation>
    <scope>NUCLEOTIDE SEQUENCE [LARGE SCALE GENOMIC DNA]</scope>
    <source>
        <strain evidence="1">DnA1</strain>
    </source>
</reference>
<dbReference type="RefSeq" id="WP_124080578.1">
    <property type="nucleotide sequence ID" value="NZ_UWPJ01000024.1"/>
</dbReference>
<proteinExistence type="predicted"/>
<dbReference type="SUPFAM" id="SSF53795">
    <property type="entry name" value="PEP carboxykinase-like"/>
    <property type="match status" value="1"/>
</dbReference>
<evidence type="ECO:0008006" key="3">
    <source>
        <dbReference type="Google" id="ProtNLM"/>
    </source>
</evidence>
<protein>
    <recommendedName>
        <fullName evidence="3">HPr kinase/phosphorylase</fullName>
    </recommendedName>
</protein>
<dbReference type="OrthoDB" id="7812881at2"/>
<evidence type="ECO:0000313" key="1">
    <source>
        <dbReference type="EMBL" id="VCU71117.1"/>
    </source>
</evidence>
<name>A0A3P4B490_9BURK</name>
<dbReference type="InterPro" id="IPR027417">
    <property type="entry name" value="P-loop_NTPase"/>
</dbReference>
<keyword evidence="2" id="KW-1185">Reference proteome</keyword>
<accession>A0A3P4B490</accession>